<comment type="caution">
    <text evidence="1">The sequence shown here is derived from an EMBL/GenBank/DDBJ whole genome shotgun (WGS) entry which is preliminary data.</text>
</comment>
<organism evidence="1 2">
    <name type="scientific">Luedemannella flava</name>
    <dbReference type="NCBI Taxonomy" id="349316"/>
    <lineage>
        <taxon>Bacteria</taxon>
        <taxon>Bacillati</taxon>
        <taxon>Actinomycetota</taxon>
        <taxon>Actinomycetes</taxon>
        <taxon>Micromonosporales</taxon>
        <taxon>Micromonosporaceae</taxon>
        <taxon>Luedemannella</taxon>
    </lineage>
</organism>
<dbReference type="EMBL" id="BAAALT010000058">
    <property type="protein sequence ID" value="GAA1800788.1"/>
    <property type="molecule type" value="Genomic_DNA"/>
</dbReference>
<protein>
    <submittedName>
        <fullName evidence="1">Uncharacterized protein</fullName>
    </submittedName>
</protein>
<evidence type="ECO:0000313" key="1">
    <source>
        <dbReference type="EMBL" id="GAA1800788.1"/>
    </source>
</evidence>
<name>A0ABP4Y6F3_9ACTN</name>
<accession>A0ABP4Y6F3</accession>
<reference evidence="2" key="1">
    <citation type="journal article" date="2019" name="Int. J. Syst. Evol. Microbiol.">
        <title>The Global Catalogue of Microorganisms (GCM) 10K type strain sequencing project: providing services to taxonomists for standard genome sequencing and annotation.</title>
        <authorList>
            <consortium name="The Broad Institute Genomics Platform"/>
            <consortium name="The Broad Institute Genome Sequencing Center for Infectious Disease"/>
            <person name="Wu L."/>
            <person name="Ma J."/>
        </authorList>
    </citation>
    <scope>NUCLEOTIDE SEQUENCE [LARGE SCALE GENOMIC DNA]</scope>
    <source>
        <strain evidence="2">JCM 13250</strain>
    </source>
</reference>
<proteinExistence type="predicted"/>
<gene>
    <name evidence="1" type="ORF">GCM10009682_23010</name>
</gene>
<dbReference type="Proteomes" id="UP001500218">
    <property type="component" value="Unassembled WGS sequence"/>
</dbReference>
<keyword evidence="2" id="KW-1185">Reference proteome</keyword>
<evidence type="ECO:0000313" key="2">
    <source>
        <dbReference type="Proteomes" id="UP001500218"/>
    </source>
</evidence>
<sequence>MVVAVADERHGGDVDLGESIEGRWVRSLQVALREHRLGSIAEQRLGVGGQTGRGPRLKAEPLKTVAVVGGTETSTAAGYGPTDRTATRRR</sequence>